<protein>
    <recommendedName>
        <fullName evidence="3">Nuclease SbcCD subunit C</fullName>
    </recommendedName>
</protein>
<gene>
    <name evidence="6" type="ORF">CKY47_12220</name>
</gene>
<comment type="similarity">
    <text evidence="1">Belongs to the SMC family. SbcC subfamily.</text>
</comment>
<evidence type="ECO:0000313" key="7">
    <source>
        <dbReference type="Proteomes" id="UP001225605"/>
    </source>
</evidence>
<accession>A0ABU0WXZ5</accession>
<dbReference type="SUPFAM" id="SSF52540">
    <property type="entry name" value="P-loop containing nucleoside triphosphate hydrolases"/>
    <property type="match status" value="1"/>
</dbReference>
<dbReference type="Proteomes" id="UP001225605">
    <property type="component" value="Unassembled WGS sequence"/>
</dbReference>
<keyword evidence="4" id="KW-0175">Coiled coil</keyword>
<evidence type="ECO:0000256" key="2">
    <source>
        <dbReference type="ARBA" id="ARBA00011322"/>
    </source>
</evidence>
<dbReference type="EMBL" id="NSDM01000004">
    <property type="protein sequence ID" value="MDQ2584728.1"/>
    <property type="molecule type" value="Genomic_DNA"/>
</dbReference>
<feature type="domain" description="Rad50/SbcC-type AAA" evidence="5">
    <location>
        <begin position="5"/>
        <end position="181"/>
    </location>
</feature>
<feature type="coiled-coil region" evidence="4">
    <location>
        <begin position="526"/>
        <end position="610"/>
    </location>
</feature>
<keyword evidence="6" id="KW-0269">Exonuclease</keyword>
<comment type="caution">
    <text evidence="6">The sequence shown here is derived from an EMBL/GenBank/DDBJ whole genome shotgun (WGS) entry which is preliminary data.</text>
</comment>
<keyword evidence="6" id="KW-0540">Nuclease</keyword>
<dbReference type="InterPro" id="IPR027417">
    <property type="entry name" value="P-loop_NTPase"/>
</dbReference>
<dbReference type="Pfam" id="PF13558">
    <property type="entry name" value="SbcC_Walker_B"/>
    <property type="match status" value="1"/>
</dbReference>
<keyword evidence="6" id="KW-0378">Hydrolase</keyword>
<feature type="coiled-coil region" evidence="4">
    <location>
        <begin position="659"/>
        <end position="718"/>
    </location>
</feature>
<dbReference type="PANTHER" id="PTHR32114">
    <property type="entry name" value="ABC TRANSPORTER ABCH.3"/>
    <property type="match status" value="1"/>
</dbReference>
<proteinExistence type="inferred from homology"/>
<reference evidence="6 7" key="1">
    <citation type="submission" date="2017-06" db="EMBL/GenBank/DDBJ databases">
        <title>Cultured bacterium strain Saccharothrix yanglingensis Hhs.015.</title>
        <authorList>
            <person name="Xia Y."/>
        </authorList>
    </citation>
    <scope>NUCLEOTIDE SEQUENCE [LARGE SCALE GENOMIC DNA]</scope>
    <source>
        <strain evidence="6 7">Hhs.015</strain>
    </source>
</reference>
<dbReference type="Pfam" id="PF13476">
    <property type="entry name" value="AAA_23"/>
    <property type="match status" value="1"/>
</dbReference>
<organism evidence="6 7">
    <name type="scientific">Saccharothrix yanglingensis</name>
    <dbReference type="NCBI Taxonomy" id="659496"/>
    <lineage>
        <taxon>Bacteria</taxon>
        <taxon>Bacillati</taxon>
        <taxon>Actinomycetota</taxon>
        <taxon>Actinomycetes</taxon>
        <taxon>Pseudonocardiales</taxon>
        <taxon>Pseudonocardiaceae</taxon>
        <taxon>Saccharothrix</taxon>
    </lineage>
</organism>
<evidence type="ECO:0000256" key="4">
    <source>
        <dbReference type="SAM" id="Coils"/>
    </source>
</evidence>
<name>A0ABU0WXZ5_9PSEU</name>
<evidence type="ECO:0000256" key="1">
    <source>
        <dbReference type="ARBA" id="ARBA00006930"/>
    </source>
</evidence>
<dbReference type="Gene3D" id="3.40.50.300">
    <property type="entry name" value="P-loop containing nucleotide triphosphate hydrolases"/>
    <property type="match status" value="2"/>
</dbReference>
<evidence type="ECO:0000256" key="3">
    <source>
        <dbReference type="ARBA" id="ARBA00013368"/>
    </source>
</evidence>
<dbReference type="PANTHER" id="PTHR32114:SF2">
    <property type="entry name" value="ABC TRANSPORTER ABCH.3"/>
    <property type="match status" value="1"/>
</dbReference>
<keyword evidence="7" id="KW-1185">Reference proteome</keyword>
<evidence type="ECO:0000259" key="5">
    <source>
        <dbReference type="Pfam" id="PF13476"/>
    </source>
</evidence>
<dbReference type="GO" id="GO:0004527">
    <property type="term" value="F:exonuclease activity"/>
    <property type="evidence" value="ECO:0007669"/>
    <property type="project" value="UniProtKB-KW"/>
</dbReference>
<comment type="subunit">
    <text evidence="2">Heterodimer of SbcC and SbcD.</text>
</comment>
<dbReference type="InterPro" id="IPR038729">
    <property type="entry name" value="Rad50/SbcC_AAA"/>
</dbReference>
<dbReference type="RefSeq" id="WP_306745870.1">
    <property type="nucleotide sequence ID" value="NZ_NSDM01000004.1"/>
</dbReference>
<evidence type="ECO:0000313" key="6">
    <source>
        <dbReference type="EMBL" id="MDQ2584728.1"/>
    </source>
</evidence>
<sequence length="962" mass="105075">MKLHRLLVSGFGPYAEQEEVDFDRLGGDGLFLLHGDTGAGKTTLLDAVAFALFGKVPGARGDVKRLRCDYARAETATFVELELTVRGRRFRLRRAPEYDRPKKRGGGVTRQQAQVSLTWVSGWDGEGHTRIDDVAREVEGLVGMTAEQFFQVVLLPQGEFARFLRAETAEREKLLERLFGTERFLDVERWFRERRREAGQEVERLGRVNQGLVQRVAEAAAEEPPPVGDHEWLSSLLKRLDEDGREAEQRAAAALADRAAAERVWQDARALDERVRRVREARRSLDRYARVEPELRVWVAERDAARQAAVVVPAQAAAERLARALDAAVAQERAAAGAVAAFGYADDGTPDDLRGDAERLREESGALTGLAAEALKQDDDRRRVAYLDQSIATASRDLASLVTQLDEVPARLSAQRSAVDDAREAAARLTQAAGLAAAAVELPRVEASFRAADEARRAAVDEHQRARDGLLRVRQERLEGMAVELAGKLRAGEACPVCGSAEHPGPARPVPTTVTAVDEDAAADAEQRAAGRRARAEQEAQKLEVRLGHLREQLGDRSPDELEREHRAVAALAGQLEARRAELAELEREVEAAQDRRGRLERQLEREGAQRAELVAAVEERGARLEEARGDFPDVVARRAHLSGLADALTDLHARRVAVAEHEERLAEQRVEVSRLAADAGFADVAEALAAARPNDVVAALEARVRDAEKSRTAAESTLAELPDVDASAEVDVAGAERLFREATEVATRESGAWEEARRRAARAGELAAQLHAAWARLEPVQAEYAELDALTDVINGRGQNSRSMTLRTYVLAARLEEVAAAASTRLEHMSQGRYRFVHSVEAGPRGTRGGLGLDVLDDYSGQRRPAKTLSGGESFLASLALALGLSDVVAAGAVLDTLFIDEGFGTLDAETLELVMTTLDELRAGGRVVGLVSHVEELRQRIPTRLRVRKARAGSTLELTA</sequence>